<dbReference type="RefSeq" id="WP_376739561.1">
    <property type="nucleotide sequence ID" value="NZ_CABPSX010000002.1"/>
</dbReference>
<feature type="DNA-binding region" description="H-T-H motif" evidence="5">
    <location>
        <begin position="78"/>
        <end position="97"/>
    </location>
</feature>
<reference evidence="8 9" key="1">
    <citation type="submission" date="2019-08" db="EMBL/GenBank/DDBJ databases">
        <authorList>
            <person name="Peeters C."/>
        </authorList>
    </citation>
    <scope>NUCLEOTIDE SEQUENCE [LARGE SCALE GENOMIC DNA]</scope>
    <source>
        <strain evidence="8 9">LMG 18089</strain>
    </source>
</reference>
<dbReference type="InterPro" id="IPR023772">
    <property type="entry name" value="DNA-bd_HTH_TetR-type_CS"/>
</dbReference>
<keyword evidence="3 5" id="KW-0238">DNA-binding</keyword>
<evidence type="ECO:0000256" key="4">
    <source>
        <dbReference type="ARBA" id="ARBA00023163"/>
    </source>
</evidence>
<dbReference type="EMBL" id="CABPSX010000002">
    <property type="protein sequence ID" value="VVG70728.1"/>
    <property type="molecule type" value="Genomic_DNA"/>
</dbReference>
<evidence type="ECO:0000256" key="3">
    <source>
        <dbReference type="ARBA" id="ARBA00023125"/>
    </source>
</evidence>
<feature type="region of interest" description="Disordered" evidence="6">
    <location>
        <begin position="1"/>
        <end position="50"/>
    </location>
</feature>
<evidence type="ECO:0000313" key="8">
    <source>
        <dbReference type="EMBL" id="VVG70728.1"/>
    </source>
</evidence>
<keyword evidence="4" id="KW-0804">Transcription</keyword>
<dbReference type="InterPro" id="IPR009057">
    <property type="entry name" value="Homeodomain-like_sf"/>
</dbReference>
<dbReference type="PANTHER" id="PTHR30055:SF234">
    <property type="entry name" value="HTH-TYPE TRANSCRIPTIONAL REGULATOR BETI"/>
    <property type="match status" value="1"/>
</dbReference>
<keyword evidence="2" id="KW-0805">Transcription regulation</keyword>
<dbReference type="PANTHER" id="PTHR30055">
    <property type="entry name" value="HTH-TYPE TRANSCRIPTIONAL REGULATOR RUTR"/>
    <property type="match status" value="1"/>
</dbReference>
<evidence type="ECO:0000259" key="7">
    <source>
        <dbReference type="PROSITE" id="PS50977"/>
    </source>
</evidence>
<name>A0A5E5P2A2_9BURK</name>
<dbReference type="PROSITE" id="PS01081">
    <property type="entry name" value="HTH_TETR_1"/>
    <property type="match status" value="1"/>
</dbReference>
<accession>A0A5E5P2A2</accession>
<dbReference type="PROSITE" id="PS50977">
    <property type="entry name" value="HTH_TETR_2"/>
    <property type="match status" value="1"/>
</dbReference>
<dbReference type="Gene3D" id="1.10.357.10">
    <property type="entry name" value="Tetracycline Repressor, domain 2"/>
    <property type="match status" value="1"/>
</dbReference>
<evidence type="ECO:0000256" key="1">
    <source>
        <dbReference type="ARBA" id="ARBA00022491"/>
    </source>
</evidence>
<evidence type="ECO:0000256" key="2">
    <source>
        <dbReference type="ARBA" id="ARBA00023015"/>
    </source>
</evidence>
<dbReference type="GO" id="GO:0000976">
    <property type="term" value="F:transcription cis-regulatory region binding"/>
    <property type="evidence" value="ECO:0007669"/>
    <property type="project" value="TreeGrafter"/>
</dbReference>
<gene>
    <name evidence="8" type="ORF">PAP18089_01692</name>
</gene>
<keyword evidence="1" id="KW-0678">Repressor</keyword>
<feature type="domain" description="HTH tetR-type" evidence="7">
    <location>
        <begin position="55"/>
        <end position="115"/>
    </location>
</feature>
<dbReference type="AlphaFoldDB" id="A0A5E5P2A2"/>
<dbReference type="InterPro" id="IPR001647">
    <property type="entry name" value="HTH_TetR"/>
</dbReference>
<evidence type="ECO:0000256" key="5">
    <source>
        <dbReference type="PROSITE-ProRule" id="PRU00335"/>
    </source>
</evidence>
<dbReference type="Proteomes" id="UP000364291">
    <property type="component" value="Unassembled WGS sequence"/>
</dbReference>
<organism evidence="8 9">
    <name type="scientific">Pandoraea apista</name>
    <dbReference type="NCBI Taxonomy" id="93218"/>
    <lineage>
        <taxon>Bacteria</taxon>
        <taxon>Pseudomonadati</taxon>
        <taxon>Pseudomonadota</taxon>
        <taxon>Betaproteobacteria</taxon>
        <taxon>Burkholderiales</taxon>
        <taxon>Burkholderiaceae</taxon>
        <taxon>Pandoraea</taxon>
    </lineage>
</organism>
<dbReference type="GO" id="GO:0003700">
    <property type="term" value="F:DNA-binding transcription factor activity"/>
    <property type="evidence" value="ECO:0007669"/>
    <property type="project" value="TreeGrafter"/>
</dbReference>
<protein>
    <submittedName>
        <fullName evidence="8">TetR/AcrR family transcriptional regulator</fullName>
    </submittedName>
</protein>
<evidence type="ECO:0000313" key="9">
    <source>
        <dbReference type="Proteomes" id="UP000364291"/>
    </source>
</evidence>
<evidence type="ECO:0000256" key="6">
    <source>
        <dbReference type="SAM" id="MobiDB-lite"/>
    </source>
</evidence>
<dbReference type="Pfam" id="PF00440">
    <property type="entry name" value="TetR_N"/>
    <property type="match status" value="1"/>
</dbReference>
<sequence length="241" mass="25651">MSNSEMEQGLESIDAGSTASPSGGAETPSVSSAPPTPSTSGGRRYGGVAQAQREQARRAALIDAATEVFGTVGFRRATVRSVCRLAKLNDRYFYAAFDNMEHLLRATYAHHAQALLGQLQAAIASSVPTLDARVDAGLHSFFAFLRQPNAARVLLLEVMGVSPETDQTYHRYISEFAKLILSMSNAPPSASDDAQAQARIVGVALVGAMTNAGTAWVLMGYQDSEARMVASCRRVLRGALL</sequence>
<dbReference type="InterPro" id="IPR050109">
    <property type="entry name" value="HTH-type_TetR-like_transc_reg"/>
</dbReference>
<proteinExistence type="predicted"/>
<dbReference type="SUPFAM" id="SSF46689">
    <property type="entry name" value="Homeodomain-like"/>
    <property type="match status" value="1"/>
</dbReference>